<reference evidence="1" key="1">
    <citation type="journal article" date="2017" name="Appl. Environ. Microbiol.">
        <title>Molecular characterization of an Endozoicomonas-like organism causing infection in king scallop Pecten maximus L.</title>
        <authorList>
            <person name="Cano I."/>
            <person name="van Aerle R."/>
            <person name="Ross S."/>
            <person name="Verner-Jeffreys D.W."/>
            <person name="Paley R.K."/>
            <person name="Rimmer G."/>
            <person name="Ryder D."/>
            <person name="Hooper P."/>
            <person name="Stone D."/>
            <person name="Feist S.W."/>
        </authorList>
    </citation>
    <scope>NUCLEOTIDE SEQUENCE</scope>
</reference>
<dbReference type="InterPro" id="IPR027417">
    <property type="entry name" value="P-loop_NTPase"/>
</dbReference>
<organism evidence="1">
    <name type="scientific">invertebrate metagenome</name>
    <dbReference type="NCBI Taxonomy" id="1711999"/>
    <lineage>
        <taxon>unclassified sequences</taxon>
        <taxon>metagenomes</taxon>
        <taxon>organismal metagenomes</taxon>
    </lineage>
</organism>
<gene>
    <name evidence="1" type="ORF">CI610_00869</name>
</gene>
<protein>
    <submittedName>
        <fullName evidence="1">Uncharacterized protein</fullName>
    </submittedName>
</protein>
<dbReference type="EMBL" id="NSIT01000030">
    <property type="protein sequence ID" value="PJE80144.1"/>
    <property type="molecule type" value="Genomic_DNA"/>
</dbReference>
<accession>A0A2H9TAC2</accession>
<proteinExistence type="predicted"/>
<evidence type="ECO:0000313" key="1">
    <source>
        <dbReference type="EMBL" id="PJE80144.1"/>
    </source>
</evidence>
<dbReference type="Gene3D" id="3.40.50.300">
    <property type="entry name" value="P-loop containing nucleotide triphosphate hydrolases"/>
    <property type="match status" value="1"/>
</dbReference>
<comment type="caution">
    <text evidence="1">The sequence shown here is derived from an EMBL/GenBank/DDBJ whole genome shotgun (WGS) entry which is preliminary data.</text>
</comment>
<sequence length="174" mass="19714">MPGPFLIFREGYNGKDGSGKSYLATQLAKELGHSVIHFDDYLIKNQNSYFDSLKLDNLRKAITETPKPLIVEGVCLLTIREALRFGDGFNVYVKRMSPAGYWADEDECSISESLDVYIQQKQEAINIAATISFMGISGNDETLEFPALAREIIEYHYVYKPHKISDAIYCRVND</sequence>
<dbReference type="SUPFAM" id="SSF52540">
    <property type="entry name" value="P-loop containing nucleoside triphosphate hydrolases"/>
    <property type="match status" value="1"/>
</dbReference>
<name>A0A2H9TAC2_9ZZZZ</name>
<dbReference type="AlphaFoldDB" id="A0A2H9TAC2"/>